<dbReference type="InterPro" id="IPR056639">
    <property type="entry name" value="DUF7737"/>
</dbReference>
<dbReference type="Pfam" id="PF13569">
    <property type="entry name" value="DUF4132"/>
    <property type="match status" value="1"/>
</dbReference>
<name>A0A931CB04_9ACTN</name>
<accession>A0A931CB04</accession>
<dbReference type="RefSeq" id="WP_196416436.1">
    <property type="nucleotide sequence ID" value="NZ_JADQTO010000012.1"/>
</dbReference>
<dbReference type="EMBL" id="JADQTO010000012">
    <property type="protein sequence ID" value="MBG0564647.1"/>
    <property type="molecule type" value="Genomic_DNA"/>
</dbReference>
<evidence type="ECO:0000259" key="1">
    <source>
        <dbReference type="Pfam" id="PF13569"/>
    </source>
</evidence>
<protein>
    <submittedName>
        <fullName evidence="3">DUF4132 domain-containing protein</fullName>
    </submittedName>
</protein>
<proteinExistence type="predicted"/>
<evidence type="ECO:0000313" key="4">
    <source>
        <dbReference type="Proteomes" id="UP000598146"/>
    </source>
</evidence>
<dbReference type="AlphaFoldDB" id="A0A931CB04"/>
<dbReference type="Proteomes" id="UP000598146">
    <property type="component" value="Unassembled WGS sequence"/>
</dbReference>
<dbReference type="Pfam" id="PF24879">
    <property type="entry name" value="DUF7737"/>
    <property type="match status" value="1"/>
</dbReference>
<dbReference type="InterPro" id="IPR025406">
    <property type="entry name" value="DUF4132"/>
</dbReference>
<feature type="domain" description="DUF4132" evidence="1">
    <location>
        <begin position="375"/>
        <end position="549"/>
    </location>
</feature>
<reference evidence="3" key="1">
    <citation type="submission" date="2020-11" db="EMBL/GenBank/DDBJ databases">
        <title>Isolation and identification of active actinomycetes.</title>
        <authorList>
            <person name="Sun X."/>
        </authorList>
    </citation>
    <scope>NUCLEOTIDE SEQUENCE</scope>
    <source>
        <strain evidence="3">NEAU-A11</strain>
    </source>
</reference>
<gene>
    <name evidence="3" type="ORF">I4J89_24670</name>
</gene>
<sequence>MDSWLSLIPGPMPASPGTPPVPTDDEWAGEQQRLIAMQWHLAAVRRGSPNYDPDPEIFRITAEPLPWKPGDLAWALRSLSEAGIDDDGQAYCLPAVIAQQIPLDMLAAYGPVLSAVLGELLDGNAEFPAEIRRPLAERYGRALARLTGELPPHLLFHGDRFGTAARDRLGERVADPATIAALEFAVTLTRPVPAKAWSRRAETLLTGAPQAVAAVRDVLRVFAEAAAWVYDDHDVLLRGLCWMAALDPADETTALLARVAEVAGVPRGRSADPRAARTAAAAVEALVERPGVEPARTLARLAVATRSKPLRARARTALDRIGAAHGWAQGEAQELAVDDHGLDRDGRRSWPAPGGHTLVVEIIDGKATVRAWRDGRPLKSLPAAVRDHAGPAKALAKEINKTLAVERARVEDLLSADRTWEWETWQERYLRHPVTGALGRRLIWQTPADHQAWVTGLPEQTATGWSVGGHGGPGWVVRLWHPVLAAPDEVAAWRDRITTATVRQPFKQAFREVYRLTPAEEQTRVYSNRFAGHILRYRQANALMRVRGWSANFLGPWDSGHHSEATRELAGGDWRVAFWHEAAGTIEGRSDQVEFCSTDQVRFARRDGRLWEPAPITEVPPRVLSEAMRDVDLFVGVTSIAADDSWADRGEHPFRAYWAEAGFGALTGGAEVRRDVLARLLPRLAIGPRCELTDRFLRVRGTRAIYKIHLGSGNILMEPDDAYLCVVPGGRATRVSLPFDDDERLSLILSKALLLAADDKITDASILRQLPGVSRG</sequence>
<organism evidence="3 4">
    <name type="scientific">Actinoplanes aureus</name>
    <dbReference type="NCBI Taxonomy" id="2792083"/>
    <lineage>
        <taxon>Bacteria</taxon>
        <taxon>Bacillati</taxon>
        <taxon>Actinomycetota</taxon>
        <taxon>Actinomycetes</taxon>
        <taxon>Micromonosporales</taxon>
        <taxon>Micromonosporaceae</taxon>
        <taxon>Actinoplanes</taxon>
    </lineage>
</organism>
<evidence type="ECO:0000313" key="3">
    <source>
        <dbReference type="EMBL" id="MBG0564647.1"/>
    </source>
</evidence>
<keyword evidence="4" id="KW-1185">Reference proteome</keyword>
<comment type="caution">
    <text evidence="3">The sequence shown here is derived from an EMBL/GenBank/DDBJ whole genome shotgun (WGS) entry which is preliminary data.</text>
</comment>
<feature type="domain" description="DUF7737" evidence="2">
    <location>
        <begin position="670"/>
        <end position="770"/>
    </location>
</feature>
<evidence type="ECO:0000259" key="2">
    <source>
        <dbReference type="Pfam" id="PF24879"/>
    </source>
</evidence>